<gene>
    <name evidence="2" type="ORF">GH714_028303</name>
</gene>
<evidence type="ECO:0000313" key="2">
    <source>
        <dbReference type="EMBL" id="KAF2322675.1"/>
    </source>
</evidence>
<dbReference type="Proteomes" id="UP000467840">
    <property type="component" value="Chromosome 11"/>
</dbReference>
<dbReference type="Pfam" id="PF14223">
    <property type="entry name" value="Retrotran_gag_2"/>
    <property type="match status" value="1"/>
</dbReference>
<keyword evidence="3" id="KW-1185">Reference proteome</keyword>
<dbReference type="PANTHER" id="PTHR35317">
    <property type="entry name" value="OS04G0629600 PROTEIN"/>
    <property type="match status" value="1"/>
</dbReference>
<accession>A0A6A6NCK5</accession>
<proteinExistence type="predicted"/>
<evidence type="ECO:0000256" key="1">
    <source>
        <dbReference type="SAM" id="MobiDB-lite"/>
    </source>
</evidence>
<comment type="caution">
    <text evidence="2">The sequence shown here is derived from an EMBL/GenBank/DDBJ whole genome shotgun (WGS) entry which is preliminary data.</text>
</comment>
<feature type="region of interest" description="Disordered" evidence="1">
    <location>
        <begin position="193"/>
        <end position="235"/>
    </location>
</feature>
<feature type="compositionally biased region" description="Basic residues" evidence="1">
    <location>
        <begin position="207"/>
        <end position="225"/>
    </location>
</feature>
<dbReference type="PANTHER" id="PTHR35317:SF32">
    <property type="entry name" value="DUF4219 DOMAIN-CONTAINING PROTEIN"/>
    <property type="match status" value="1"/>
</dbReference>
<organism evidence="2 3">
    <name type="scientific">Hevea brasiliensis</name>
    <name type="common">Para rubber tree</name>
    <name type="synonym">Siphonia brasiliensis</name>
    <dbReference type="NCBI Taxonomy" id="3981"/>
    <lineage>
        <taxon>Eukaryota</taxon>
        <taxon>Viridiplantae</taxon>
        <taxon>Streptophyta</taxon>
        <taxon>Embryophyta</taxon>
        <taxon>Tracheophyta</taxon>
        <taxon>Spermatophyta</taxon>
        <taxon>Magnoliopsida</taxon>
        <taxon>eudicotyledons</taxon>
        <taxon>Gunneridae</taxon>
        <taxon>Pentapetalae</taxon>
        <taxon>rosids</taxon>
        <taxon>fabids</taxon>
        <taxon>Malpighiales</taxon>
        <taxon>Euphorbiaceae</taxon>
        <taxon>Crotonoideae</taxon>
        <taxon>Micrandreae</taxon>
        <taxon>Hevea</taxon>
    </lineage>
</organism>
<evidence type="ECO:0000313" key="3">
    <source>
        <dbReference type="Proteomes" id="UP000467840"/>
    </source>
</evidence>
<sequence length="235" mass="26835">MGLSTSVGLVCNGEEIDLALREDEPAKPTIESSAKQKEQYAKCERSNRLSLIAIRRTILDYLKSGLPSNVIAKGYLAAIEKRYFVSNKAEARTLLNQLTNMKYNHVRSVRDYILNMVHIQTKLRGLKLEVSDDFIIHLTLNTLPPNFSQIKTAYNTQNQIWSVNDLLSKCDAEAKKLESEKKLKSEIALFVSQSKPRPKTDKSMIKPNHHASNKYQKFKRHRYSQVRKVDGNDVA</sequence>
<dbReference type="AlphaFoldDB" id="A0A6A6NCK5"/>
<name>A0A6A6NCK5_HEVBR</name>
<protein>
    <submittedName>
        <fullName evidence="2">Uncharacterized protein</fullName>
    </submittedName>
</protein>
<reference evidence="2 3" key="1">
    <citation type="journal article" date="2020" name="Mol. Plant">
        <title>The Chromosome-Based Rubber Tree Genome Provides New Insights into Spurge Genome Evolution and Rubber Biosynthesis.</title>
        <authorList>
            <person name="Liu J."/>
            <person name="Shi C."/>
            <person name="Shi C.C."/>
            <person name="Li W."/>
            <person name="Zhang Q.J."/>
            <person name="Zhang Y."/>
            <person name="Li K."/>
            <person name="Lu H.F."/>
            <person name="Shi C."/>
            <person name="Zhu S.T."/>
            <person name="Xiao Z.Y."/>
            <person name="Nan H."/>
            <person name="Yue Y."/>
            <person name="Zhu X.G."/>
            <person name="Wu Y."/>
            <person name="Hong X.N."/>
            <person name="Fan G.Y."/>
            <person name="Tong Y."/>
            <person name="Zhang D."/>
            <person name="Mao C.L."/>
            <person name="Liu Y.L."/>
            <person name="Hao S.J."/>
            <person name="Liu W.Q."/>
            <person name="Lv M.Q."/>
            <person name="Zhang H.B."/>
            <person name="Liu Y."/>
            <person name="Hu-Tang G.R."/>
            <person name="Wang J.P."/>
            <person name="Wang J.H."/>
            <person name="Sun Y.H."/>
            <person name="Ni S.B."/>
            <person name="Chen W.B."/>
            <person name="Zhang X.C."/>
            <person name="Jiao Y.N."/>
            <person name="Eichler E.E."/>
            <person name="Li G.H."/>
            <person name="Liu X."/>
            <person name="Gao L.Z."/>
        </authorList>
    </citation>
    <scope>NUCLEOTIDE SEQUENCE [LARGE SCALE GENOMIC DNA]</scope>
    <source>
        <strain evidence="3">cv. GT1</strain>
        <tissue evidence="2">Leaf</tissue>
    </source>
</reference>
<dbReference type="EMBL" id="JAAGAX010000002">
    <property type="protein sequence ID" value="KAF2322675.1"/>
    <property type="molecule type" value="Genomic_DNA"/>
</dbReference>